<keyword evidence="4" id="KW-1185">Reference proteome</keyword>
<protein>
    <submittedName>
        <fullName evidence="3">DUF4157 domain-containing protein</fullName>
    </submittedName>
</protein>
<evidence type="ECO:0000259" key="2">
    <source>
        <dbReference type="Pfam" id="PF13699"/>
    </source>
</evidence>
<evidence type="ECO:0000256" key="1">
    <source>
        <dbReference type="SAM" id="MobiDB-lite"/>
    </source>
</evidence>
<dbReference type="EMBL" id="JBHSFV010000009">
    <property type="protein sequence ID" value="MFC4635120.1"/>
    <property type="molecule type" value="Genomic_DNA"/>
</dbReference>
<sequence>MRRRQSKLPPNQVVGGDSFFKPKVQTKLAMGKPGDTYEVEADRMADQVVAKTGNGDAVQKMEGEEEVQQKPLAASVTPLIQKMGSAEEEAPVQKMEEEEPVQAMKEEEEAVQAMEEEEEPVQAMEEEEEPVQAMEEEEPVQAMEEEEAVQAMEEEEEAVQAMEEEEVQTKKATNAPANSNIEKKLRNGSGGSKMDSNTRSEMEAGFGADFSNVNIHNDSEAAEMSQGIGAQAFTHGNDVYFNKGKYNTDSKEGKHLLAHELTHTIQQGAVAPKKDNTPTKAQNQAPSVSSQSAKNVQRRALTPDEERAAITNGRATFDERSIRIIQSITGTGVDGALGPLTVAAISNWQTAQGVADNGIVNVATLDSFVAARNNNQTRRHEAIRLVADFHNIDLTANTLTVYASRNAVSNTRFETGLRVIEIGTNFFGSSTILRNEMNTQLAVADPNPIMGPIPLAPAVLTPVQIRSAIAYNNRKFSDSRSISSFQHHLGMIPTGVVDADFVQRVAGLQNTTASLADVDGKIGPLTLRHLFVVLRNAGNHNAVINMLVDFYNMPHTDMVTALYFEDSATFTSNASTSRNPNGPTRVRVRKGLYQSFEGAVHTIRHELEHVRQNEAGIAALNSNLKEFLGEATEIMSVGMPHERLFNQTHNITNNAGTNFRTTDGMQNDARRLLVNWTGMTVVERRTNWARFVQVRNRIRQRVAGTYWRTSTQDKADWAAASVANRATWTALLASFNAQVRP</sequence>
<dbReference type="Pfam" id="PF13699">
    <property type="entry name" value="eCIS_core"/>
    <property type="match status" value="1"/>
</dbReference>
<name>A0ABV9I1J2_9FLAO</name>
<dbReference type="SUPFAM" id="SSF47090">
    <property type="entry name" value="PGBD-like"/>
    <property type="match status" value="1"/>
</dbReference>
<feature type="compositionally biased region" description="Polar residues" evidence="1">
    <location>
        <begin position="170"/>
        <end position="180"/>
    </location>
</feature>
<feature type="compositionally biased region" description="Polar residues" evidence="1">
    <location>
        <begin position="278"/>
        <end position="295"/>
    </location>
</feature>
<evidence type="ECO:0000313" key="4">
    <source>
        <dbReference type="Proteomes" id="UP001596043"/>
    </source>
</evidence>
<comment type="caution">
    <text evidence="3">The sequence shown here is derived from an EMBL/GenBank/DDBJ whole genome shotgun (WGS) entry which is preliminary data.</text>
</comment>
<dbReference type="Proteomes" id="UP001596043">
    <property type="component" value="Unassembled WGS sequence"/>
</dbReference>
<evidence type="ECO:0000313" key="3">
    <source>
        <dbReference type="EMBL" id="MFC4635120.1"/>
    </source>
</evidence>
<feature type="compositionally biased region" description="Acidic residues" evidence="1">
    <location>
        <begin position="86"/>
        <end position="166"/>
    </location>
</feature>
<feature type="region of interest" description="Disordered" evidence="1">
    <location>
        <begin position="270"/>
        <end position="302"/>
    </location>
</feature>
<dbReference type="InterPro" id="IPR025295">
    <property type="entry name" value="eCIS_core_dom"/>
</dbReference>
<accession>A0ABV9I1J2</accession>
<proteinExistence type="predicted"/>
<dbReference type="InterPro" id="IPR036365">
    <property type="entry name" value="PGBD-like_sf"/>
</dbReference>
<reference evidence="4" key="1">
    <citation type="journal article" date="2019" name="Int. J. Syst. Evol. Microbiol.">
        <title>The Global Catalogue of Microorganisms (GCM) 10K type strain sequencing project: providing services to taxonomists for standard genome sequencing and annotation.</title>
        <authorList>
            <consortium name="The Broad Institute Genomics Platform"/>
            <consortium name="The Broad Institute Genome Sequencing Center for Infectious Disease"/>
            <person name="Wu L."/>
            <person name="Ma J."/>
        </authorList>
    </citation>
    <scope>NUCLEOTIDE SEQUENCE [LARGE SCALE GENOMIC DNA]</scope>
    <source>
        <strain evidence="4">YJ-61-S</strain>
    </source>
</reference>
<dbReference type="RefSeq" id="WP_379980035.1">
    <property type="nucleotide sequence ID" value="NZ_JBHSFV010000009.1"/>
</dbReference>
<gene>
    <name evidence="3" type="ORF">ACFO3O_14465</name>
</gene>
<feature type="region of interest" description="Disordered" evidence="1">
    <location>
        <begin position="84"/>
        <end position="199"/>
    </location>
</feature>
<organism evidence="3 4">
    <name type="scientific">Dokdonia ponticola</name>
    <dbReference type="NCBI Taxonomy" id="2041041"/>
    <lineage>
        <taxon>Bacteria</taxon>
        <taxon>Pseudomonadati</taxon>
        <taxon>Bacteroidota</taxon>
        <taxon>Flavobacteriia</taxon>
        <taxon>Flavobacteriales</taxon>
        <taxon>Flavobacteriaceae</taxon>
        <taxon>Dokdonia</taxon>
    </lineage>
</organism>
<feature type="domain" description="eCIS core" evidence="2">
    <location>
        <begin position="194"/>
        <end position="268"/>
    </location>
</feature>